<gene>
    <name evidence="1" type="ORF">N5J11_11415</name>
</gene>
<sequence length="281" mass="30405">MDAVRGALVAACTAEGWSWGGEVLSKNGVFVRLQVVSGYLTLLGRTSAGAGDAPNVVRMGTLGSTELTWPLTYELFVFEAEVYMVLNYSVDHYQFCGFGKSTVQGLPGSGNWVMATLSGDHPSGRVTISPISGGFGGTFPVAPAPFWGTSGTFGTVRNYWIHSDLDGQGWWLAQTLAGDPIGIRGAVPLMGLLPNRWNSEAVLLPIRGWKVRPENKITLTLDLEHARWTRVDNYEPGQLISIGPDRWKIFPCYRKNAAARDGGTGIDHSGTLGWAVRYEGP</sequence>
<protein>
    <submittedName>
        <fullName evidence="1">Uncharacterized protein</fullName>
    </submittedName>
</protein>
<dbReference type="AlphaFoldDB" id="A0AA42QA52"/>
<proteinExistence type="predicted"/>
<comment type="caution">
    <text evidence="1">The sequence shown here is derived from an EMBL/GenBank/DDBJ whole genome shotgun (WGS) entry which is preliminary data.</text>
</comment>
<reference evidence="1" key="1">
    <citation type="submission" date="2022-09" db="EMBL/GenBank/DDBJ databases">
        <title>Intensive care unit water sources are persistently colonized with multi-drug resistant bacteria and are the site of extensive horizontal gene transfer of antibiotic resistance genes.</title>
        <authorList>
            <person name="Diorio-Toth L."/>
        </authorList>
    </citation>
    <scope>NUCLEOTIDE SEQUENCE</scope>
    <source>
        <strain evidence="1">GD03704</strain>
    </source>
</reference>
<dbReference type="EMBL" id="JAOCJE010000001">
    <property type="protein sequence ID" value="MDH1339835.1"/>
    <property type="molecule type" value="Genomic_DNA"/>
</dbReference>
<dbReference type="Proteomes" id="UP001161697">
    <property type="component" value="Unassembled WGS sequence"/>
</dbReference>
<organism evidence="1 2">
    <name type="scientific">Ectopseudomonas oleovorans</name>
    <name type="common">Pseudomonas oleovorans</name>
    <dbReference type="NCBI Taxonomy" id="301"/>
    <lineage>
        <taxon>Bacteria</taxon>
        <taxon>Pseudomonadati</taxon>
        <taxon>Pseudomonadota</taxon>
        <taxon>Gammaproteobacteria</taxon>
        <taxon>Pseudomonadales</taxon>
        <taxon>Pseudomonadaceae</taxon>
        <taxon>Ectopseudomonas</taxon>
    </lineage>
</organism>
<name>A0AA42QA52_ECTOL</name>
<evidence type="ECO:0000313" key="2">
    <source>
        <dbReference type="Proteomes" id="UP001161697"/>
    </source>
</evidence>
<accession>A0AA42QA52</accession>
<dbReference type="RefSeq" id="WP_279850452.1">
    <property type="nucleotide sequence ID" value="NZ_JAOCJE010000001.1"/>
</dbReference>
<evidence type="ECO:0000313" key="1">
    <source>
        <dbReference type="EMBL" id="MDH1339835.1"/>
    </source>
</evidence>